<dbReference type="AlphaFoldDB" id="A0A9W6HWW2"/>
<evidence type="ECO:0000256" key="1">
    <source>
        <dbReference type="SAM" id="MobiDB-lite"/>
    </source>
</evidence>
<accession>A0A9W6HWW2</accession>
<reference evidence="2" key="2">
    <citation type="submission" date="2023-01" db="EMBL/GenBank/DDBJ databases">
        <authorList>
            <person name="Sun Q."/>
            <person name="Evtushenko L."/>
        </authorList>
    </citation>
    <scope>NUCLEOTIDE SEQUENCE</scope>
    <source>
        <strain evidence="2">VKM Ac-2007</strain>
    </source>
</reference>
<proteinExistence type="predicted"/>
<evidence type="ECO:0000313" key="3">
    <source>
        <dbReference type="Proteomes" id="UP001143474"/>
    </source>
</evidence>
<evidence type="ECO:0000313" key="2">
    <source>
        <dbReference type="EMBL" id="GLK07847.1"/>
    </source>
</evidence>
<organism evidence="2 3">
    <name type="scientific">Streptosporangium carneum</name>
    <dbReference type="NCBI Taxonomy" id="47481"/>
    <lineage>
        <taxon>Bacteria</taxon>
        <taxon>Bacillati</taxon>
        <taxon>Actinomycetota</taxon>
        <taxon>Actinomycetes</taxon>
        <taxon>Streptosporangiales</taxon>
        <taxon>Streptosporangiaceae</taxon>
        <taxon>Streptosporangium</taxon>
    </lineage>
</organism>
<keyword evidence="3" id="KW-1185">Reference proteome</keyword>
<protein>
    <submittedName>
        <fullName evidence="2">Uncharacterized protein</fullName>
    </submittedName>
</protein>
<feature type="compositionally biased region" description="Polar residues" evidence="1">
    <location>
        <begin position="144"/>
        <end position="164"/>
    </location>
</feature>
<name>A0A9W6HWW2_9ACTN</name>
<dbReference type="Proteomes" id="UP001143474">
    <property type="component" value="Unassembled WGS sequence"/>
</dbReference>
<dbReference type="EMBL" id="BSEV01000002">
    <property type="protein sequence ID" value="GLK07847.1"/>
    <property type="molecule type" value="Genomic_DNA"/>
</dbReference>
<sequence length="170" mass="17392">MRRTLPLLVLTEFASPLSEVSVPDDVVATAALTASSDRRPGLRIRYALKNATIAVPAGRKAEFDLSADTVVGSFPHVVPTHSGRHLTRAIAGRNDAAALTTPGGSHASAGADATTDQALPRREFPTRSDAPPVTAGGTDHIETGTPSGATSGETNCDVASSATAPDNGLR</sequence>
<gene>
    <name evidence="2" type="ORF">GCM10017600_12520</name>
</gene>
<reference evidence="2" key="1">
    <citation type="journal article" date="2014" name="Int. J. Syst. Evol. Microbiol.">
        <title>Complete genome sequence of Corynebacterium casei LMG S-19264T (=DSM 44701T), isolated from a smear-ripened cheese.</title>
        <authorList>
            <consortium name="US DOE Joint Genome Institute (JGI-PGF)"/>
            <person name="Walter F."/>
            <person name="Albersmeier A."/>
            <person name="Kalinowski J."/>
            <person name="Ruckert C."/>
        </authorList>
    </citation>
    <scope>NUCLEOTIDE SEQUENCE</scope>
    <source>
        <strain evidence="2">VKM Ac-2007</strain>
    </source>
</reference>
<comment type="caution">
    <text evidence="2">The sequence shown here is derived from an EMBL/GenBank/DDBJ whole genome shotgun (WGS) entry which is preliminary data.</text>
</comment>
<feature type="region of interest" description="Disordered" evidence="1">
    <location>
        <begin position="97"/>
        <end position="170"/>
    </location>
</feature>